<comment type="caution">
    <text evidence="2">The sequence shown here is derived from an EMBL/GenBank/DDBJ whole genome shotgun (WGS) entry which is preliminary data.</text>
</comment>
<proteinExistence type="predicted"/>
<gene>
    <name evidence="2" type="ORF">B0H16DRAFT_1478360</name>
</gene>
<keyword evidence="3" id="KW-1185">Reference proteome</keyword>
<name>A0AAD7MFB2_9AGAR</name>
<organism evidence="2 3">
    <name type="scientific">Mycena metata</name>
    <dbReference type="NCBI Taxonomy" id="1033252"/>
    <lineage>
        <taxon>Eukaryota</taxon>
        <taxon>Fungi</taxon>
        <taxon>Dikarya</taxon>
        <taxon>Basidiomycota</taxon>
        <taxon>Agaricomycotina</taxon>
        <taxon>Agaricomycetes</taxon>
        <taxon>Agaricomycetidae</taxon>
        <taxon>Agaricales</taxon>
        <taxon>Marasmiineae</taxon>
        <taxon>Mycenaceae</taxon>
        <taxon>Mycena</taxon>
    </lineage>
</organism>
<protein>
    <submittedName>
        <fullName evidence="2">Uncharacterized protein</fullName>
    </submittedName>
</protein>
<feature type="compositionally biased region" description="Basic and acidic residues" evidence="1">
    <location>
        <begin position="76"/>
        <end position="90"/>
    </location>
</feature>
<feature type="region of interest" description="Disordered" evidence="1">
    <location>
        <begin position="74"/>
        <end position="93"/>
    </location>
</feature>
<accession>A0AAD7MFB2</accession>
<reference evidence="2" key="1">
    <citation type="submission" date="2023-03" db="EMBL/GenBank/DDBJ databases">
        <title>Massive genome expansion in bonnet fungi (Mycena s.s.) driven by repeated elements and novel gene families across ecological guilds.</title>
        <authorList>
            <consortium name="Lawrence Berkeley National Laboratory"/>
            <person name="Harder C.B."/>
            <person name="Miyauchi S."/>
            <person name="Viragh M."/>
            <person name="Kuo A."/>
            <person name="Thoen E."/>
            <person name="Andreopoulos B."/>
            <person name="Lu D."/>
            <person name="Skrede I."/>
            <person name="Drula E."/>
            <person name="Henrissat B."/>
            <person name="Morin E."/>
            <person name="Kohler A."/>
            <person name="Barry K."/>
            <person name="LaButti K."/>
            <person name="Morin E."/>
            <person name="Salamov A."/>
            <person name="Lipzen A."/>
            <person name="Mereny Z."/>
            <person name="Hegedus B."/>
            <person name="Baldrian P."/>
            <person name="Stursova M."/>
            <person name="Weitz H."/>
            <person name="Taylor A."/>
            <person name="Grigoriev I.V."/>
            <person name="Nagy L.G."/>
            <person name="Martin F."/>
            <person name="Kauserud H."/>
        </authorList>
    </citation>
    <scope>NUCLEOTIDE SEQUENCE</scope>
    <source>
        <strain evidence="2">CBHHK182m</strain>
    </source>
</reference>
<dbReference type="EMBL" id="JARKIB010000334">
    <property type="protein sequence ID" value="KAJ7713882.1"/>
    <property type="molecule type" value="Genomic_DNA"/>
</dbReference>
<evidence type="ECO:0000313" key="2">
    <source>
        <dbReference type="EMBL" id="KAJ7713882.1"/>
    </source>
</evidence>
<dbReference type="Proteomes" id="UP001215598">
    <property type="component" value="Unassembled WGS sequence"/>
</dbReference>
<feature type="compositionally biased region" description="Basic residues" evidence="1">
    <location>
        <begin position="1"/>
        <end position="17"/>
    </location>
</feature>
<sequence length="354" mass="38923">MMCKWTAKRAGRVRGHGNGRALRGGEHAGAADDNATRRWWKCVRERDEPPMDSDRLWNEEMRVLIRTLGLEASMGSRREEETGTDGRREGAVPARSRWKPFGGRWARSVGMTTCKDWDATQHEEEDGHRRVLSRGDNRPDLALSQCLTASPPLVTACVRREGQTEELNAKNCLEEGVGKHAVLKEGRDGNGYRLVVARGDEHSHLTMTARGHRPYSVWWKRFRRDGETESQESLVGRMGYKWTRTGSTRSLASRRASVAPYILVHGVSASAPINACETESQGLLAVGGRGTSGHRLVVVRGGDHLYPESGLGEGVGGAVYTGARCKPHAEAQNGAVTYPWPKGPGGTETASLQY</sequence>
<evidence type="ECO:0000256" key="1">
    <source>
        <dbReference type="SAM" id="MobiDB-lite"/>
    </source>
</evidence>
<evidence type="ECO:0000313" key="3">
    <source>
        <dbReference type="Proteomes" id="UP001215598"/>
    </source>
</evidence>
<dbReference type="AlphaFoldDB" id="A0AAD7MFB2"/>
<feature type="region of interest" description="Disordered" evidence="1">
    <location>
        <begin position="1"/>
        <end position="29"/>
    </location>
</feature>